<proteinExistence type="predicted"/>
<keyword evidence="2" id="KW-1185">Reference proteome</keyword>
<evidence type="ECO:0000313" key="1">
    <source>
        <dbReference type="EMBL" id="CAK7332823.1"/>
    </source>
</evidence>
<dbReference type="EMBL" id="CAWUPB010000913">
    <property type="protein sequence ID" value="CAK7332823.1"/>
    <property type="molecule type" value="Genomic_DNA"/>
</dbReference>
<dbReference type="Proteomes" id="UP001314170">
    <property type="component" value="Unassembled WGS sequence"/>
</dbReference>
<organism evidence="1 2">
    <name type="scientific">Dovyalis caffra</name>
    <dbReference type="NCBI Taxonomy" id="77055"/>
    <lineage>
        <taxon>Eukaryota</taxon>
        <taxon>Viridiplantae</taxon>
        <taxon>Streptophyta</taxon>
        <taxon>Embryophyta</taxon>
        <taxon>Tracheophyta</taxon>
        <taxon>Spermatophyta</taxon>
        <taxon>Magnoliopsida</taxon>
        <taxon>eudicotyledons</taxon>
        <taxon>Gunneridae</taxon>
        <taxon>Pentapetalae</taxon>
        <taxon>rosids</taxon>
        <taxon>fabids</taxon>
        <taxon>Malpighiales</taxon>
        <taxon>Salicaceae</taxon>
        <taxon>Flacourtieae</taxon>
        <taxon>Dovyalis</taxon>
    </lineage>
</organism>
<reference evidence="1 2" key="1">
    <citation type="submission" date="2024-01" db="EMBL/GenBank/DDBJ databases">
        <authorList>
            <person name="Waweru B."/>
        </authorList>
    </citation>
    <scope>NUCLEOTIDE SEQUENCE [LARGE SCALE GENOMIC DNA]</scope>
</reference>
<protein>
    <submittedName>
        <fullName evidence="1">Uncharacterized protein</fullName>
    </submittedName>
</protein>
<gene>
    <name evidence="1" type="ORF">DCAF_LOCUS9176</name>
</gene>
<comment type="caution">
    <text evidence="1">The sequence shown here is derived from an EMBL/GenBank/DDBJ whole genome shotgun (WGS) entry which is preliminary data.</text>
</comment>
<name>A0AAV1REJ4_9ROSI</name>
<evidence type="ECO:0000313" key="2">
    <source>
        <dbReference type="Proteomes" id="UP001314170"/>
    </source>
</evidence>
<sequence>MATLRVALKFDSVVGLIRERVETKRNERDRSIIESNAKDKVIESCATARVFCDGEVVATLYEVVERVTKLVYVRTLCTSNSPTRYQSNTHLRVAKELQEEQRVPVITSTELAEVFIETPQPKINKEKRSLLYKRATRMKIKRETMKEYLRAATRIAKEINKASKELEH</sequence>
<accession>A0AAV1REJ4</accession>
<dbReference type="AlphaFoldDB" id="A0AAV1REJ4"/>